<evidence type="ECO:0000313" key="3">
    <source>
        <dbReference type="Proteomes" id="UP000026249"/>
    </source>
</evidence>
<accession>A0A037ZKG5</accession>
<gene>
    <name evidence="2" type="ORF">ACMU_09780</name>
</gene>
<feature type="transmembrane region" description="Helical" evidence="1">
    <location>
        <begin position="47"/>
        <end position="68"/>
    </location>
</feature>
<reference evidence="2 3" key="1">
    <citation type="submission" date="2014-03" db="EMBL/GenBank/DDBJ databases">
        <title>Draft Genome Sequence of Actibacterium mucosum KCTC 23349, a Marine Alphaproteobacterium with Complex Ionic Requirements Isolated from Mediterranean Seawater at Malvarrosa Beach, Valencia, Spain.</title>
        <authorList>
            <person name="Arahal D.R."/>
            <person name="Shao Z."/>
            <person name="Lai Q."/>
            <person name="Pujalte M.J."/>
        </authorList>
    </citation>
    <scope>NUCLEOTIDE SEQUENCE [LARGE SCALE GENOMIC DNA]</scope>
    <source>
        <strain evidence="2 3">KCTC 23349</strain>
    </source>
</reference>
<keyword evidence="1" id="KW-0472">Membrane</keyword>
<dbReference type="RefSeq" id="WP_035258196.1">
    <property type="nucleotide sequence ID" value="NZ_JFKE01000003.1"/>
</dbReference>
<protein>
    <submittedName>
        <fullName evidence="2">Uncharacterized protein</fullName>
    </submittedName>
</protein>
<dbReference type="Proteomes" id="UP000026249">
    <property type="component" value="Unassembled WGS sequence"/>
</dbReference>
<feature type="transmembrane region" description="Helical" evidence="1">
    <location>
        <begin position="21"/>
        <end position="41"/>
    </location>
</feature>
<dbReference type="AlphaFoldDB" id="A0A037ZKG5"/>
<proteinExistence type="predicted"/>
<dbReference type="STRING" id="1454373.ACMU_09780"/>
<dbReference type="EMBL" id="JFKE01000003">
    <property type="protein sequence ID" value="KAJ56042.1"/>
    <property type="molecule type" value="Genomic_DNA"/>
</dbReference>
<organism evidence="2 3">
    <name type="scientific">Actibacterium mucosum KCTC 23349</name>
    <dbReference type="NCBI Taxonomy" id="1454373"/>
    <lineage>
        <taxon>Bacteria</taxon>
        <taxon>Pseudomonadati</taxon>
        <taxon>Pseudomonadota</taxon>
        <taxon>Alphaproteobacteria</taxon>
        <taxon>Rhodobacterales</taxon>
        <taxon>Roseobacteraceae</taxon>
        <taxon>Actibacterium</taxon>
    </lineage>
</organism>
<evidence type="ECO:0000313" key="2">
    <source>
        <dbReference type="EMBL" id="KAJ56042.1"/>
    </source>
</evidence>
<comment type="caution">
    <text evidence="2">The sequence shown here is derived from an EMBL/GenBank/DDBJ whole genome shotgun (WGS) entry which is preliminary data.</text>
</comment>
<dbReference type="OrthoDB" id="7871801at2"/>
<keyword evidence="3" id="KW-1185">Reference proteome</keyword>
<evidence type="ECO:0000256" key="1">
    <source>
        <dbReference type="SAM" id="Phobius"/>
    </source>
</evidence>
<sequence>MSRPPRQPLFLARQTYRWRRATDAARLLPILGVLLFLFPLLRGGGGTAAYSAYMFMVWLALIIAAAFLSNRLSPPRNETEDEDGG</sequence>
<keyword evidence="1" id="KW-1133">Transmembrane helix</keyword>
<name>A0A037ZKG5_9RHOB</name>
<keyword evidence="1" id="KW-0812">Transmembrane</keyword>